<name>A0A220IDC0_9PEZI</name>
<reference evidence="2" key="1">
    <citation type="submission" date="2017-03" db="EMBL/GenBank/DDBJ databases">
        <title>Complete Mitochondrial Genome of Arthrinium arundinis.</title>
        <authorList>
            <person name="Yuan X."/>
        </authorList>
    </citation>
    <scope>NUCLEOTIDE SEQUENCE</scope>
</reference>
<dbReference type="Gene3D" id="3.40.1440.10">
    <property type="entry name" value="GIY-YIG endonuclease"/>
    <property type="match status" value="1"/>
</dbReference>
<dbReference type="PROSITE" id="PS50164">
    <property type="entry name" value="GIY_YIG"/>
    <property type="match status" value="1"/>
</dbReference>
<dbReference type="EMBL" id="KY775582">
    <property type="protein sequence ID" value="ASH96115.1"/>
    <property type="molecule type" value="Genomic_DNA"/>
</dbReference>
<dbReference type="Pfam" id="PF01541">
    <property type="entry name" value="GIY-YIG"/>
    <property type="match status" value="1"/>
</dbReference>
<gene>
    <name evidence="2" type="primary">orf328</name>
</gene>
<sequence>MLMHIEFYRYLVQVQNRFMTNFYTIIKGEFGTFYARNKGVTHAYSKNPCSFMLRYTSPYIVRFYSSKNTLPFKVYLDLADVKTIYKENNRKSGIYRWVNLINGSTYIGSAADLTRRLRDYFSPKWLMKESLKNNSIIYRALLKNGYSNFRLEILEYCEKDIIIERENYYFDVLKPTYNICLVAGSSLGRVTKDSTRFKLKYAWMVRLYKENSNSSANKIVFSEFVLNWLEKKVKKLELTTNKLQRIFDNITENRTPFVRSHTTRMKMSSFSPTAVTILVTDLNNGVTTSYPSARNAALALNCSNSTIMNKLKGKNSKILNGRYLIKGK</sequence>
<dbReference type="SMART" id="SM00497">
    <property type="entry name" value="IENR1"/>
    <property type="match status" value="1"/>
</dbReference>
<dbReference type="AlphaFoldDB" id="A0A220IDC0"/>
<dbReference type="InterPro" id="IPR000305">
    <property type="entry name" value="GIY-YIG_endonuc"/>
</dbReference>
<organism evidence="2">
    <name type="scientific">Apiospora arundinis</name>
    <dbReference type="NCBI Taxonomy" id="335852"/>
    <lineage>
        <taxon>Eukaryota</taxon>
        <taxon>Fungi</taxon>
        <taxon>Dikarya</taxon>
        <taxon>Ascomycota</taxon>
        <taxon>Pezizomycotina</taxon>
        <taxon>Sordariomycetes</taxon>
        <taxon>Xylariomycetidae</taxon>
        <taxon>Amphisphaeriales</taxon>
        <taxon>Apiosporaceae</taxon>
        <taxon>Apiospora</taxon>
    </lineage>
</organism>
<dbReference type="SUPFAM" id="SSF82771">
    <property type="entry name" value="GIY-YIG endonuclease"/>
    <property type="match status" value="1"/>
</dbReference>
<dbReference type="GO" id="GO:0004519">
    <property type="term" value="F:endonuclease activity"/>
    <property type="evidence" value="ECO:0007669"/>
    <property type="project" value="InterPro"/>
</dbReference>
<dbReference type="RefSeq" id="YP_009409416.1">
    <property type="nucleotide sequence ID" value="NC_035508.1"/>
</dbReference>
<geneLocation type="mitochondrion" evidence="2"/>
<proteinExistence type="predicted"/>
<dbReference type="InterPro" id="IPR035901">
    <property type="entry name" value="GIY-YIG_endonuc_sf"/>
</dbReference>
<feature type="domain" description="GIY-YIG" evidence="1">
    <location>
        <begin position="90"/>
        <end position="179"/>
    </location>
</feature>
<accession>A0A220IDC0</accession>
<keyword evidence="2" id="KW-0496">Mitochondrion</keyword>
<dbReference type="SMART" id="SM00465">
    <property type="entry name" value="GIYc"/>
    <property type="match status" value="1"/>
</dbReference>
<protein>
    <submittedName>
        <fullName evidence="2">GIY-YIG intron encoded protein</fullName>
    </submittedName>
</protein>
<dbReference type="NCBIfam" id="TIGR01453">
    <property type="entry name" value="grpIintron_endo"/>
    <property type="match status" value="1"/>
</dbReference>
<dbReference type="InterPro" id="IPR006350">
    <property type="entry name" value="Intron_endoG1"/>
</dbReference>
<dbReference type="CDD" id="cd10445">
    <property type="entry name" value="GIY-YIG_bI1_like"/>
    <property type="match status" value="1"/>
</dbReference>
<dbReference type="Pfam" id="PF07453">
    <property type="entry name" value="NUMOD1"/>
    <property type="match status" value="1"/>
</dbReference>
<dbReference type="InterPro" id="IPR010896">
    <property type="entry name" value="NUMOD1"/>
</dbReference>
<evidence type="ECO:0000259" key="1">
    <source>
        <dbReference type="PROSITE" id="PS50164"/>
    </source>
</evidence>
<evidence type="ECO:0000313" key="2">
    <source>
        <dbReference type="EMBL" id="ASH96115.1"/>
    </source>
</evidence>
<dbReference type="GeneID" id="33869598"/>
<dbReference type="InterPro" id="IPR003647">
    <property type="entry name" value="Intron_nuc_1_rpt"/>
</dbReference>